<dbReference type="Gene3D" id="3.30.310.20">
    <property type="entry name" value="DNA-3-methyladenine glycosylase AlkA, N-terminal domain"/>
    <property type="match status" value="1"/>
</dbReference>
<evidence type="ECO:0000256" key="4">
    <source>
        <dbReference type="ARBA" id="ARBA00023125"/>
    </source>
</evidence>
<dbReference type="KEGG" id="nah:F5544_42620"/>
<evidence type="ECO:0000256" key="3">
    <source>
        <dbReference type="ARBA" id="ARBA00023015"/>
    </source>
</evidence>
<feature type="domain" description="HTH araC/xylS-type" evidence="7">
    <location>
        <begin position="86"/>
        <end position="184"/>
    </location>
</feature>
<dbReference type="SMART" id="SM01009">
    <property type="entry name" value="AlkA_N"/>
    <property type="match status" value="1"/>
</dbReference>
<keyword evidence="4" id="KW-0238">DNA-binding</keyword>
<dbReference type="Gene3D" id="3.40.10.10">
    <property type="entry name" value="DNA Methylphosphotriester Repair Domain"/>
    <property type="match status" value="1"/>
</dbReference>
<protein>
    <submittedName>
        <fullName evidence="8">Helix-turn-helix domain-containing protein</fullName>
    </submittedName>
</protein>
<keyword evidence="5" id="KW-0010">Activator</keyword>
<keyword evidence="3" id="KW-0805">Transcription regulation</keyword>
<comment type="cofactor">
    <cofactor evidence="1">
        <name>Zn(2+)</name>
        <dbReference type="ChEBI" id="CHEBI:29105"/>
    </cofactor>
</comment>
<dbReference type="GO" id="GO:0003700">
    <property type="term" value="F:DNA-binding transcription factor activity"/>
    <property type="evidence" value="ECO:0007669"/>
    <property type="project" value="InterPro"/>
</dbReference>
<dbReference type="SUPFAM" id="SSF48150">
    <property type="entry name" value="DNA-glycosylase"/>
    <property type="match status" value="1"/>
</dbReference>
<keyword evidence="2" id="KW-0489">Methyltransferase</keyword>
<keyword evidence="9" id="KW-1185">Reference proteome</keyword>
<dbReference type="Proteomes" id="UP000503540">
    <property type="component" value="Chromosome"/>
</dbReference>
<dbReference type="InterPro" id="IPR037046">
    <property type="entry name" value="AlkA_N_sf"/>
</dbReference>
<dbReference type="GO" id="GO:0043565">
    <property type="term" value="F:sequence-specific DNA binding"/>
    <property type="evidence" value="ECO:0007669"/>
    <property type="project" value="InterPro"/>
</dbReference>
<keyword evidence="2" id="KW-0808">Transferase</keyword>
<dbReference type="InterPro" id="IPR009057">
    <property type="entry name" value="Homeodomain-like_sf"/>
</dbReference>
<dbReference type="PANTHER" id="PTHR46796:SF6">
    <property type="entry name" value="ARAC SUBFAMILY"/>
    <property type="match status" value="1"/>
</dbReference>
<sequence>MGAGLSGSVRGRRPVPNHYGEMGEFTGVVTTGIYCRPGCAGRPKPENVRLFTTAAAAEAAGFRACLRCRPYRGAPPVGPPGAELVCRAVRLIVDGALDGHGEADLAARLGVSARHLRRLFAATLGLNPDQLARSSRAHFARRLLDDTDMSIVDVAFAAGYGSVRQLNRACREIFHAPPSELRARRRTSDRLIADGGVLLRLGYLPAPEHGAMLDYLTAHAIPGVEHVTDNVYRRTILSGRRPGVLEIIADPCGDLFLRAHVPDLRGLIHHVQRARHIFDPDHRRTTASRLAESSVSSIPGTWDGYETAVHTLIARDTNAANTLTGRLVTHYGTRVPGLHPMGLSHLFPPPPTLAEADLTAIGLPHETARTIKEFARAVISGAILLDRSQPLLALLASLTALPGIDPTTAHRIAHRLGEPIPRLA</sequence>
<dbReference type="InterPro" id="IPR010316">
    <property type="entry name" value="AlkA_N"/>
</dbReference>
<dbReference type="SMART" id="SM00342">
    <property type="entry name" value="HTH_ARAC"/>
    <property type="match status" value="1"/>
</dbReference>
<evidence type="ECO:0000256" key="6">
    <source>
        <dbReference type="ARBA" id="ARBA00023163"/>
    </source>
</evidence>
<dbReference type="SUPFAM" id="SSF55945">
    <property type="entry name" value="TATA-box binding protein-like"/>
    <property type="match status" value="1"/>
</dbReference>
<dbReference type="SUPFAM" id="SSF46689">
    <property type="entry name" value="Homeodomain-like"/>
    <property type="match status" value="2"/>
</dbReference>
<reference evidence="8 9" key="1">
    <citation type="journal article" date="2019" name="ACS Chem. Biol.">
        <title>Identification and Mobilization of a Cryptic Antibiotic Biosynthesis Gene Locus from a Human-Pathogenic Nocardia Isolate.</title>
        <authorList>
            <person name="Herisse M."/>
            <person name="Ishida K."/>
            <person name="Porter J.L."/>
            <person name="Howden B."/>
            <person name="Hertweck C."/>
            <person name="Stinear T.P."/>
            <person name="Pidot S.J."/>
        </authorList>
    </citation>
    <scope>NUCLEOTIDE SEQUENCE [LARGE SCALE GENOMIC DNA]</scope>
    <source>
        <strain evidence="8 9">AUSMDU00012717</strain>
    </source>
</reference>
<dbReference type="GO" id="GO:0032259">
    <property type="term" value="P:methylation"/>
    <property type="evidence" value="ECO:0007669"/>
    <property type="project" value="UniProtKB-KW"/>
</dbReference>
<dbReference type="PANTHER" id="PTHR46796">
    <property type="entry name" value="HTH-TYPE TRANSCRIPTIONAL ACTIVATOR RHAS-RELATED"/>
    <property type="match status" value="1"/>
</dbReference>
<name>A0A6G9YSY7_9NOCA</name>
<dbReference type="EMBL" id="CP046172">
    <property type="protein sequence ID" value="QIS16332.1"/>
    <property type="molecule type" value="Genomic_DNA"/>
</dbReference>
<evidence type="ECO:0000313" key="9">
    <source>
        <dbReference type="Proteomes" id="UP000503540"/>
    </source>
</evidence>
<dbReference type="InterPro" id="IPR011257">
    <property type="entry name" value="DNA_glycosylase"/>
</dbReference>
<dbReference type="SUPFAM" id="SSF57884">
    <property type="entry name" value="Ada DNA repair protein, N-terminal domain (N-Ada 10)"/>
    <property type="match status" value="1"/>
</dbReference>
<dbReference type="Gene3D" id="1.10.10.60">
    <property type="entry name" value="Homeodomain-like"/>
    <property type="match status" value="1"/>
</dbReference>
<dbReference type="PROSITE" id="PS01124">
    <property type="entry name" value="HTH_ARAC_FAMILY_2"/>
    <property type="match status" value="1"/>
</dbReference>
<evidence type="ECO:0000256" key="5">
    <source>
        <dbReference type="ARBA" id="ARBA00023159"/>
    </source>
</evidence>
<evidence type="ECO:0000313" key="8">
    <source>
        <dbReference type="EMBL" id="QIS16332.1"/>
    </source>
</evidence>
<evidence type="ECO:0000259" key="7">
    <source>
        <dbReference type="PROSITE" id="PS01124"/>
    </source>
</evidence>
<evidence type="ECO:0000256" key="1">
    <source>
        <dbReference type="ARBA" id="ARBA00001947"/>
    </source>
</evidence>
<dbReference type="Pfam" id="PF06029">
    <property type="entry name" value="AlkA_N"/>
    <property type="match status" value="1"/>
</dbReference>
<accession>A0A6G9YSY7</accession>
<dbReference type="Pfam" id="PF02805">
    <property type="entry name" value="Ada_Zn_binding"/>
    <property type="match status" value="1"/>
</dbReference>
<dbReference type="GO" id="GO:0008168">
    <property type="term" value="F:methyltransferase activity"/>
    <property type="evidence" value="ECO:0007669"/>
    <property type="project" value="UniProtKB-KW"/>
</dbReference>
<dbReference type="AlphaFoldDB" id="A0A6G9YSY7"/>
<dbReference type="InterPro" id="IPR035451">
    <property type="entry name" value="Ada-like_dom_sf"/>
</dbReference>
<dbReference type="GO" id="GO:0006281">
    <property type="term" value="P:DNA repair"/>
    <property type="evidence" value="ECO:0007669"/>
    <property type="project" value="InterPro"/>
</dbReference>
<evidence type="ECO:0000256" key="2">
    <source>
        <dbReference type="ARBA" id="ARBA00022603"/>
    </source>
</evidence>
<dbReference type="GO" id="GO:0008270">
    <property type="term" value="F:zinc ion binding"/>
    <property type="evidence" value="ECO:0007669"/>
    <property type="project" value="InterPro"/>
</dbReference>
<gene>
    <name evidence="8" type="ORF">F5544_42620</name>
</gene>
<organism evidence="8 9">
    <name type="scientific">Nocardia arthritidis</name>
    <dbReference type="NCBI Taxonomy" id="228602"/>
    <lineage>
        <taxon>Bacteria</taxon>
        <taxon>Bacillati</taxon>
        <taxon>Actinomycetota</taxon>
        <taxon>Actinomycetes</taxon>
        <taxon>Mycobacteriales</taxon>
        <taxon>Nocardiaceae</taxon>
        <taxon>Nocardia</taxon>
    </lineage>
</organism>
<dbReference type="InterPro" id="IPR004026">
    <property type="entry name" value="Ada_DNA_repair_Zn-bd"/>
</dbReference>
<dbReference type="Pfam" id="PF12833">
    <property type="entry name" value="HTH_18"/>
    <property type="match status" value="1"/>
</dbReference>
<proteinExistence type="predicted"/>
<dbReference type="InterPro" id="IPR018060">
    <property type="entry name" value="HTH_AraC"/>
</dbReference>
<keyword evidence="6" id="KW-0804">Transcription</keyword>
<dbReference type="InterPro" id="IPR050204">
    <property type="entry name" value="AraC_XylS_family_regulators"/>
</dbReference>